<organism evidence="2 3">
    <name type="scientific">Gnomoniopsis smithogilvyi</name>
    <dbReference type="NCBI Taxonomy" id="1191159"/>
    <lineage>
        <taxon>Eukaryota</taxon>
        <taxon>Fungi</taxon>
        <taxon>Dikarya</taxon>
        <taxon>Ascomycota</taxon>
        <taxon>Pezizomycotina</taxon>
        <taxon>Sordariomycetes</taxon>
        <taxon>Sordariomycetidae</taxon>
        <taxon>Diaporthales</taxon>
        <taxon>Gnomoniaceae</taxon>
        <taxon>Gnomoniopsis</taxon>
    </lineage>
</organism>
<comment type="caution">
    <text evidence="2">The sequence shown here is derived from an EMBL/GenBank/DDBJ whole genome shotgun (WGS) entry which is preliminary data.</text>
</comment>
<proteinExistence type="predicted"/>
<gene>
    <name evidence="2" type="ORF">N0V93_004169</name>
</gene>
<dbReference type="AlphaFoldDB" id="A0A9W9CVY4"/>
<reference evidence="2" key="1">
    <citation type="submission" date="2022-10" db="EMBL/GenBank/DDBJ databases">
        <title>Tapping the CABI collections for fungal endophytes: first genome assemblies for Collariella, Neodidymelliopsis, Ascochyta clinopodiicola, Didymella pomorum, Didymosphaeria variabile, Neocosmospora piperis and Neocucurbitaria cava.</title>
        <authorList>
            <person name="Hill R."/>
        </authorList>
    </citation>
    <scope>NUCLEOTIDE SEQUENCE</scope>
    <source>
        <strain evidence="2">IMI 355082</strain>
    </source>
</reference>
<dbReference type="PANTHER" id="PTHR38123:SF1">
    <property type="entry name" value="HYDROPHOBIC SURFACE BINDING PROTEIN"/>
    <property type="match status" value="1"/>
</dbReference>
<keyword evidence="3" id="KW-1185">Reference proteome</keyword>
<evidence type="ECO:0000313" key="2">
    <source>
        <dbReference type="EMBL" id="KAJ4390573.1"/>
    </source>
</evidence>
<sequence length="176" mass="18018">MVNLYSAFFFVTAISASVLPLGRRDVTTVLDNLETIDTQTKALTTSITSWDGSLLGALGIASASNSLGTAIDNANTEAATEAQLSSADSQTVLTYVSGTLTSDVNTALTTLNGRESDVAALGVQSLVLGQIQTLQSKTAAYGATLVSITSADLQAQAQTQVDALDAAFDSAVAVYS</sequence>
<dbReference type="OrthoDB" id="3485059at2759"/>
<dbReference type="PANTHER" id="PTHR38123">
    <property type="entry name" value="CELL WALL SERINE-THREONINE-RICH GALACTOMANNOPROTEIN MP1 (AFU_ORTHOLOGUE AFUA_4G03240)"/>
    <property type="match status" value="1"/>
</dbReference>
<keyword evidence="1" id="KW-0732">Signal</keyword>
<protein>
    <recommendedName>
        <fullName evidence="4">Hydrophobic surface binding protein A-domain-containing protein</fullName>
    </recommendedName>
</protein>
<dbReference type="Pfam" id="PF12296">
    <property type="entry name" value="HsbA"/>
    <property type="match status" value="1"/>
</dbReference>
<evidence type="ECO:0000313" key="3">
    <source>
        <dbReference type="Proteomes" id="UP001140453"/>
    </source>
</evidence>
<dbReference type="Gene3D" id="1.20.1280.140">
    <property type="match status" value="1"/>
</dbReference>
<feature type="chain" id="PRO_5040868311" description="Hydrophobic surface binding protein A-domain-containing protein" evidence="1">
    <location>
        <begin position="17"/>
        <end position="176"/>
    </location>
</feature>
<dbReference type="GO" id="GO:0005576">
    <property type="term" value="C:extracellular region"/>
    <property type="evidence" value="ECO:0007669"/>
    <property type="project" value="TreeGrafter"/>
</dbReference>
<dbReference type="EMBL" id="JAPEVB010000003">
    <property type="protein sequence ID" value="KAJ4390573.1"/>
    <property type="molecule type" value="Genomic_DNA"/>
</dbReference>
<dbReference type="Proteomes" id="UP001140453">
    <property type="component" value="Unassembled WGS sequence"/>
</dbReference>
<name>A0A9W9CVY4_9PEZI</name>
<evidence type="ECO:0000256" key="1">
    <source>
        <dbReference type="SAM" id="SignalP"/>
    </source>
</evidence>
<feature type="signal peptide" evidence="1">
    <location>
        <begin position="1"/>
        <end position="16"/>
    </location>
</feature>
<dbReference type="InterPro" id="IPR021054">
    <property type="entry name" value="Cell_wall_mannoprotein_1"/>
</dbReference>
<evidence type="ECO:0008006" key="4">
    <source>
        <dbReference type="Google" id="ProtNLM"/>
    </source>
</evidence>
<accession>A0A9W9CVY4</accession>